<dbReference type="Pfam" id="PF00072">
    <property type="entry name" value="Response_reg"/>
    <property type="match status" value="1"/>
</dbReference>
<dbReference type="InterPro" id="IPR009057">
    <property type="entry name" value="Homeodomain-like_sf"/>
</dbReference>
<dbReference type="RefSeq" id="WP_307391964.1">
    <property type="nucleotide sequence ID" value="NZ_BAAADK010000045.1"/>
</dbReference>
<dbReference type="PANTHER" id="PTHR42713">
    <property type="entry name" value="HISTIDINE KINASE-RELATED"/>
    <property type="match status" value="1"/>
</dbReference>
<evidence type="ECO:0000313" key="12">
    <source>
        <dbReference type="Proteomes" id="UP001235840"/>
    </source>
</evidence>
<dbReference type="PROSITE" id="PS01124">
    <property type="entry name" value="HTH_ARAC_FAMILY_2"/>
    <property type="match status" value="1"/>
</dbReference>
<dbReference type="SUPFAM" id="SSF46689">
    <property type="entry name" value="Homeodomain-like"/>
    <property type="match status" value="2"/>
</dbReference>
<dbReference type="Pfam" id="PF12833">
    <property type="entry name" value="HTH_18"/>
    <property type="match status" value="1"/>
</dbReference>
<keyword evidence="4" id="KW-0902">Two-component regulatory system</keyword>
<dbReference type="SMART" id="SM00448">
    <property type="entry name" value="REC"/>
    <property type="match status" value="1"/>
</dbReference>
<name>A0ABT9VWF5_9BACI</name>
<organism evidence="11 12">
    <name type="scientific">Caldalkalibacillus horti</name>
    <dbReference type="NCBI Taxonomy" id="77523"/>
    <lineage>
        <taxon>Bacteria</taxon>
        <taxon>Bacillati</taxon>
        <taxon>Bacillota</taxon>
        <taxon>Bacilli</taxon>
        <taxon>Bacillales</taxon>
        <taxon>Bacillaceae</taxon>
        <taxon>Caldalkalibacillus</taxon>
    </lineage>
</organism>
<keyword evidence="3 8" id="KW-0597">Phosphoprotein</keyword>
<dbReference type="CDD" id="cd17536">
    <property type="entry name" value="REC_YesN-like"/>
    <property type="match status" value="1"/>
</dbReference>
<evidence type="ECO:0000256" key="7">
    <source>
        <dbReference type="ARBA" id="ARBA00023163"/>
    </source>
</evidence>
<sequence length="347" mass="41170">MKVLIIEDEPLIRKGLSTLLRQVDVKDFTLEQIVEAEHAEEAERWLERQSFDFVLTDIEMGEMNGLQLIKRWRQKREDTQWVIISGYDYFEFAQEAILNGVREYVLKPVTKRKMKEVVERLVEHYRARQPDFIGADEVEEIIGHLEEFIWSLKQTEVKKIIDDWSEQMKTRQLSLAYFSRLVEHIFGVLHSRLGQKGSHFSFEKQVQMEGESLRDISQKFEQQCLYLLHKVEDQRKGNEIDPIEVAKSYILEHIDQELGLDDVARRLGLNSSYFSQLFKKETGETFVKYRMRLRMERAKELLLRKDIRIIDIPSLIGCNDHPHFTKTFKKYTGQTPSKFRVQMGVDH</sequence>
<dbReference type="InterPro" id="IPR051552">
    <property type="entry name" value="HptR"/>
</dbReference>
<evidence type="ECO:0000313" key="11">
    <source>
        <dbReference type="EMBL" id="MDQ0165199.1"/>
    </source>
</evidence>
<protein>
    <submittedName>
        <fullName evidence="11">Two-component system response regulator YesN</fullName>
    </submittedName>
</protein>
<dbReference type="PROSITE" id="PS50110">
    <property type="entry name" value="RESPONSE_REGULATORY"/>
    <property type="match status" value="1"/>
</dbReference>
<dbReference type="Gene3D" id="1.10.10.60">
    <property type="entry name" value="Homeodomain-like"/>
    <property type="match status" value="2"/>
</dbReference>
<dbReference type="Gene3D" id="3.40.50.2300">
    <property type="match status" value="1"/>
</dbReference>
<comment type="caution">
    <text evidence="11">The sequence shown here is derived from an EMBL/GenBank/DDBJ whole genome shotgun (WGS) entry which is preliminary data.</text>
</comment>
<keyword evidence="12" id="KW-1185">Reference proteome</keyword>
<evidence type="ECO:0000256" key="6">
    <source>
        <dbReference type="ARBA" id="ARBA00023125"/>
    </source>
</evidence>
<gene>
    <name evidence="11" type="ORF">J2S11_001099</name>
</gene>
<evidence type="ECO:0000259" key="10">
    <source>
        <dbReference type="PROSITE" id="PS50110"/>
    </source>
</evidence>
<feature type="domain" description="Response regulatory" evidence="10">
    <location>
        <begin position="2"/>
        <end position="122"/>
    </location>
</feature>
<keyword evidence="7" id="KW-0804">Transcription</keyword>
<evidence type="ECO:0000259" key="9">
    <source>
        <dbReference type="PROSITE" id="PS01124"/>
    </source>
</evidence>
<comment type="subcellular location">
    <subcellularLocation>
        <location evidence="1">Cytoplasm</location>
    </subcellularLocation>
</comment>
<evidence type="ECO:0000256" key="1">
    <source>
        <dbReference type="ARBA" id="ARBA00004496"/>
    </source>
</evidence>
<evidence type="ECO:0000256" key="8">
    <source>
        <dbReference type="PROSITE-ProRule" id="PRU00169"/>
    </source>
</evidence>
<keyword evidence="5" id="KW-0805">Transcription regulation</keyword>
<keyword evidence="6" id="KW-0238">DNA-binding</keyword>
<evidence type="ECO:0000256" key="2">
    <source>
        <dbReference type="ARBA" id="ARBA00022490"/>
    </source>
</evidence>
<dbReference type="EMBL" id="JAUSTY010000004">
    <property type="protein sequence ID" value="MDQ0165199.1"/>
    <property type="molecule type" value="Genomic_DNA"/>
</dbReference>
<proteinExistence type="predicted"/>
<evidence type="ECO:0000256" key="5">
    <source>
        <dbReference type="ARBA" id="ARBA00023015"/>
    </source>
</evidence>
<accession>A0ABT9VWF5</accession>
<keyword evidence="2" id="KW-0963">Cytoplasm</keyword>
<dbReference type="SMART" id="SM00342">
    <property type="entry name" value="HTH_ARAC"/>
    <property type="match status" value="1"/>
</dbReference>
<dbReference type="InterPro" id="IPR011006">
    <property type="entry name" value="CheY-like_superfamily"/>
</dbReference>
<dbReference type="PANTHER" id="PTHR42713:SF3">
    <property type="entry name" value="TRANSCRIPTIONAL REGULATORY PROTEIN HPTR"/>
    <property type="match status" value="1"/>
</dbReference>
<dbReference type="InterPro" id="IPR018060">
    <property type="entry name" value="HTH_AraC"/>
</dbReference>
<feature type="modified residue" description="4-aspartylphosphate" evidence="8">
    <location>
        <position position="57"/>
    </location>
</feature>
<evidence type="ECO:0000256" key="3">
    <source>
        <dbReference type="ARBA" id="ARBA00022553"/>
    </source>
</evidence>
<reference evidence="11 12" key="1">
    <citation type="submission" date="2023-07" db="EMBL/GenBank/DDBJ databases">
        <title>Genomic Encyclopedia of Type Strains, Phase IV (KMG-IV): sequencing the most valuable type-strain genomes for metagenomic binning, comparative biology and taxonomic classification.</title>
        <authorList>
            <person name="Goeker M."/>
        </authorList>
    </citation>
    <scope>NUCLEOTIDE SEQUENCE [LARGE SCALE GENOMIC DNA]</scope>
    <source>
        <strain evidence="11 12">DSM 12751</strain>
    </source>
</reference>
<feature type="domain" description="HTH araC/xylS-type" evidence="9">
    <location>
        <begin position="244"/>
        <end position="342"/>
    </location>
</feature>
<dbReference type="Proteomes" id="UP001235840">
    <property type="component" value="Unassembled WGS sequence"/>
</dbReference>
<evidence type="ECO:0000256" key="4">
    <source>
        <dbReference type="ARBA" id="ARBA00023012"/>
    </source>
</evidence>
<dbReference type="SUPFAM" id="SSF52172">
    <property type="entry name" value="CheY-like"/>
    <property type="match status" value="1"/>
</dbReference>
<dbReference type="InterPro" id="IPR001789">
    <property type="entry name" value="Sig_transdc_resp-reg_receiver"/>
</dbReference>